<sequence length="184" mass="20518">MNEALIIVVSGPGGAGKGTIVQSLIERDPHLWLSRSWTTRTQREGESDDAYVFVTRAQFEDRISDGGFLEWTEFLGNLYGSPVPNVGEGRDIVLEIELHGAQQVKATRPDAILVFVRPPSREEQQRRLQGRGDPEHHVVERLKKAEDEERQGAEIADVVVINDDLERAVGEIEGIIRAARGLSR</sequence>
<organism evidence="8">
    <name type="scientific">freshwater metagenome</name>
    <dbReference type="NCBI Taxonomy" id="449393"/>
    <lineage>
        <taxon>unclassified sequences</taxon>
        <taxon>metagenomes</taxon>
        <taxon>ecological metagenomes</taxon>
    </lineage>
</organism>
<dbReference type="EMBL" id="CAEZWE010000047">
    <property type="protein sequence ID" value="CAB4657098.1"/>
    <property type="molecule type" value="Genomic_DNA"/>
</dbReference>
<evidence type="ECO:0000256" key="3">
    <source>
        <dbReference type="ARBA" id="ARBA00022679"/>
    </source>
</evidence>
<dbReference type="InterPro" id="IPR017665">
    <property type="entry name" value="Guanylate_kinase"/>
</dbReference>
<dbReference type="PANTHER" id="PTHR23117:SF13">
    <property type="entry name" value="GUANYLATE KINASE"/>
    <property type="match status" value="1"/>
</dbReference>
<dbReference type="Pfam" id="PF00625">
    <property type="entry name" value="Guanylate_kin"/>
    <property type="match status" value="1"/>
</dbReference>
<evidence type="ECO:0000256" key="1">
    <source>
        <dbReference type="ARBA" id="ARBA00005790"/>
    </source>
</evidence>
<dbReference type="EMBL" id="CAEZTC010000125">
    <property type="protein sequence ID" value="CAB4563885.1"/>
    <property type="molecule type" value="Genomic_DNA"/>
</dbReference>
<evidence type="ECO:0000256" key="2">
    <source>
        <dbReference type="ARBA" id="ARBA00012961"/>
    </source>
</evidence>
<dbReference type="GO" id="GO:0005829">
    <property type="term" value="C:cytosol"/>
    <property type="evidence" value="ECO:0007669"/>
    <property type="project" value="TreeGrafter"/>
</dbReference>
<dbReference type="SUPFAM" id="SSF52540">
    <property type="entry name" value="P-loop containing nucleoside triphosphate hydrolases"/>
    <property type="match status" value="1"/>
</dbReference>
<comment type="similarity">
    <text evidence="1">Belongs to the guanylate kinase family.</text>
</comment>
<dbReference type="PROSITE" id="PS50052">
    <property type="entry name" value="GUANYLATE_KINASE_2"/>
    <property type="match status" value="1"/>
</dbReference>
<evidence type="ECO:0000313" key="8">
    <source>
        <dbReference type="EMBL" id="CAB4563885.1"/>
    </source>
</evidence>
<evidence type="ECO:0000256" key="5">
    <source>
        <dbReference type="ARBA" id="ARBA00022777"/>
    </source>
</evidence>
<feature type="domain" description="Guanylate kinase-like" evidence="7">
    <location>
        <begin position="4"/>
        <end position="177"/>
    </location>
</feature>
<reference evidence="8" key="1">
    <citation type="submission" date="2020-05" db="EMBL/GenBank/DDBJ databases">
        <authorList>
            <person name="Chiriac C."/>
            <person name="Salcher M."/>
            <person name="Ghai R."/>
            <person name="Kavagutti S V."/>
        </authorList>
    </citation>
    <scope>NUCLEOTIDE SEQUENCE</scope>
</reference>
<dbReference type="Gene3D" id="3.40.50.300">
    <property type="entry name" value="P-loop containing nucleotide triphosphate hydrolases"/>
    <property type="match status" value="1"/>
</dbReference>
<dbReference type="InterPro" id="IPR008145">
    <property type="entry name" value="GK/Ca_channel_bsu"/>
</dbReference>
<keyword evidence="3" id="KW-0808">Transferase</keyword>
<evidence type="ECO:0000313" key="9">
    <source>
        <dbReference type="EMBL" id="CAB4657098.1"/>
    </source>
</evidence>
<dbReference type="InterPro" id="IPR027417">
    <property type="entry name" value="P-loop_NTPase"/>
</dbReference>
<evidence type="ECO:0000256" key="6">
    <source>
        <dbReference type="ARBA" id="ARBA00022840"/>
    </source>
</evidence>
<dbReference type="CDD" id="cd00071">
    <property type="entry name" value="GMPK"/>
    <property type="match status" value="1"/>
</dbReference>
<dbReference type="AlphaFoldDB" id="A0A6J6DLJ9"/>
<dbReference type="GO" id="GO:0005524">
    <property type="term" value="F:ATP binding"/>
    <property type="evidence" value="ECO:0007669"/>
    <property type="project" value="UniProtKB-KW"/>
</dbReference>
<evidence type="ECO:0000256" key="4">
    <source>
        <dbReference type="ARBA" id="ARBA00022741"/>
    </source>
</evidence>
<gene>
    <name evidence="8" type="ORF">UFOPK1572_01005</name>
    <name evidence="9" type="ORF">UFOPK2169_01147</name>
</gene>
<name>A0A6J6DLJ9_9ZZZZ</name>
<protein>
    <recommendedName>
        <fullName evidence="2">guanylate kinase</fullName>
        <ecNumber evidence="2">2.7.4.8</ecNumber>
    </recommendedName>
</protein>
<dbReference type="EC" id="2.7.4.8" evidence="2"/>
<dbReference type="Gene3D" id="3.30.63.10">
    <property type="entry name" value="Guanylate Kinase phosphate binding domain"/>
    <property type="match status" value="1"/>
</dbReference>
<proteinExistence type="inferred from homology"/>
<keyword evidence="4" id="KW-0547">Nucleotide-binding</keyword>
<dbReference type="InterPro" id="IPR008144">
    <property type="entry name" value="Guanylate_kin-like_dom"/>
</dbReference>
<evidence type="ECO:0000259" key="7">
    <source>
        <dbReference type="PROSITE" id="PS50052"/>
    </source>
</evidence>
<keyword evidence="6" id="KW-0067">ATP-binding</keyword>
<dbReference type="NCBIfam" id="TIGR03263">
    <property type="entry name" value="guanyl_kin"/>
    <property type="match status" value="1"/>
</dbReference>
<keyword evidence="5" id="KW-0418">Kinase</keyword>
<accession>A0A6J6DLJ9</accession>
<dbReference type="PANTHER" id="PTHR23117">
    <property type="entry name" value="GUANYLATE KINASE-RELATED"/>
    <property type="match status" value="1"/>
</dbReference>
<dbReference type="SMART" id="SM00072">
    <property type="entry name" value="GuKc"/>
    <property type="match status" value="1"/>
</dbReference>
<dbReference type="GO" id="GO:0004385">
    <property type="term" value="F:GMP kinase activity"/>
    <property type="evidence" value="ECO:0007669"/>
    <property type="project" value="UniProtKB-EC"/>
</dbReference>